<feature type="transmembrane region" description="Helical" evidence="8">
    <location>
        <begin position="301"/>
        <end position="320"/>
    </location>
</feature>
<gene>
    <name evidence="9" type="ORF">SAMN05444008_10629</name>
</gene>
<evidence type="ECO:0000256" key="1">
    <source>
        <dbReference type="ARBA" id="ARBA00004651"/>
    </source>
</evidence>
<organism evidence="9 10">
    <name type="scientific">Cnuella takakiae</name>
    <dbReference type="NCBI Taxonomy" id="1302690"/>
    <lineage>
        <taxon>Bacteria</taxon>
        <taxon>Pseudomonadati</taxon>
        <taxon>Bacteroidota</taxon>
        <taxon>Chitinophagia</taxon>
        <taxon>Chitinophagales</taxon>
        <taxon>Chitinophagaceae</taxon>
        <taxon>Cnuella</taxon>
    </lineage>
</organism>
<dbReference type="InterPro" id="IPR050297">
    <property type="entry name" value="LipidA_mod_glycosyltrf_83"/>
</dbReference>
<keyword evidence="7 8" id="KW-0472">Membrane</keyword>
<evidence type="ECO:0000256" key="4">
    <source>
        <dbReference type="ARBA" id="ARBA00022679"/>
    </source>
</evidence>
<feature type="transmembrane region" description="Helical" evidence="8">
    <location>
        <begin position="12"/>
        <end position="32"/>
    </location>
</feature>
<dbReference type="GO" id="GO:0009103">
    <property type="term" value="P:lipopolysaccharide biosynthetic process"/>
    <property type="evidence" value="ECO:0007669"/>
    <property type="project" value="UniProtKB-ARBA"/>
</dbReference>
<feature type="transmembrane region" description="Helical" evidence="8">
    <location>
        <begin position="63"/>
        <end position="82"/>
    </location>
</feature>
<feature type="transmembrane region" description="Helical" evidence="8">
    <location>
        <begin position="358"/>
        <end position="377"/>
    </location>
</feature>
<dbReference type="GO" id="GO:0005886">
    <property type="term" value="C:plasma membrane"/>
    <property type="evidence" value="ECO:0007669"/>
    <property type="project" value="UniProtKB-SubCell"/>
</dbReference>
<evidence type="ECO:0000256" key="2">
    <source>
        <dbReference type="ARBA" id="ARBA00022475"/>
    </source>
</evidence>
<keyword evidence="3" id="KW-0328">Glycosyltransferase</keyword>
<evidence type="ECO:0000313" key="10">
    <source>
        <dbReference type="Proteomes" id="UP000184368"/>
    </source>
</evidence>
<dbReference type="PANTHER" id="PTHR33908:SF3">
    <property type="entry name" value="UNDECAPRENYL PHOSPHATE-ALPHA-4-AMINO-4-DEOXY-L-ARABINOSE ARABINOSYL TRANSFERASE"/>
    <property type="match status" value="1"/>
</dbReference>
<keyword evidence="2" id="KW-1003">Cell membrane</keyword>
<reference evidence="9 10" key="1">
    <citation type="submission" date="2016-11" db="EMBL/GenBank/DDBJ databases">
        <authorList>
            <person name="Jaros S."/>
            <person name="Januszkiewicz K."/>
            <person name="Wedrychowicz H."/>
        </authorList>
    </citation>
    <scope>NUCLEOTIDE SEQUENCE [LARGE SCALE GENOMIC DNA]</scope>
    <source>
        <strain evidence="9 10">DSM 26897</strain>
    </source>
</reference>
<feature type="transmembrane region" description="Helical" evidence="8">
    <location>
        <begin position="169"/>
        <end position="192"/>
    </location>
</feature>
<evidence type="ECO:0000256" key="3">
    <source>
        <dbReference type="ARBA" id="ARBA00022676"/>
    </source>
</evidence>
<dbReference type="GO" id="GO:0016763">
    <property type="term" value="F:pentosyltransferase activity"/>
    <property type="evidence" value="ECO:0007669"/>
    <property type="project" value="TreeGrafter"/>
</dbReference>
<dbReference type="OrthoDB" id="8353433at2"/>
<keyword evidence="5 8" id="KW-0812">Transmembrane</keyword>
<dbReference type="AlphaFoldDB" id="A0A1M4ZXG0"/>
<dbReference type="STRING" id="1302690.BUE76_09895"/>
<protein>
    <submittedName>
        <fullName evidence="9">4-amino-4-deoxy-L-arabinose transferase</fullName>
    </submittedName>
</protein>
<dbReference type="Proteomes" id="UP000184368">
    <property type="component" value="Unassembled WGS sequence"/>
</dbReference>
<evidence type="ECO:0000256" key="6">
    <source>
        <dbReference type="ARBA" id="ARBA00022989"/>
    </source>
</evidence>
<feature type="transmembrane region" description="Helical" evidence="8">
    <location>
        <begin position="408"/>
        <end position="431"/>
    </location>
</feature>
<keyword evidence="4 9" id="KW-0808">Transferase</keyword>
<feature type="transmembrane region" description="Helical" evidence="8">
    <location>
        <begin position="119"/>
        <end position="138"/>
    </location>
</feature>
<sequence>MQPTGLSTLQSRWGIALLLSCYFLSVTINLGVMELDGEEPRRAIISLEMLESGNYFSPTQFGWLYYNKPAFFNWILIAFIRLFGNASEFVLRLPSLLFYLLWAAIHYRFSCRFMDKGLALLSAFMLLTSADIYFYGLANGAEIDIFYSFVVYLQVIAIFHYYQQRQWSMLYLVSYLLCAIGFLTKGFPSLLFEGLTLTALCIYNRSLKAVLRWQHVAGAMIFIIVCGAYLWAFSLKGDEVYLLANLLNESVAKSAVGVRSNRVLEKSVAYPFLLLKLVAPWSLLLLLLFNQSVRRMAFQNAWVRFSVLFIACNIWVYWLTGQPKARYVYIFAPFASVVFVTLLRSWAQTKPALVNKVLKYPGWIFLIATAGVLALPFITATALWLAIPVALLLGAFTWFYFQVRAALRLWLFIAGIILLRLTYAVVLIPILHRAKAYYQTPMAEVAAKFGNGPLTYYAPPEKLAVQAFYRYLPVSSDTVLTPKHIVSQLSYYYYRNTGQLMRYDTVQRAGANMVSYAEDLKANGFVVIKQMGPKREPGTLVFYRLDLTK</sequence>
<evidence type="ECO:0000256" key="7">
    <source>
        <dbReference type="ARBA" id="ARBA00023136"/>
    </source>
</evidence>
<feature type="transmembrane region" description="Helical" evidence="8">
    <location>
        <begin position="89"/>
        <end position="107"/>
    </location>
</feature>
<accession>A0A1M4ZXG0</accession>
<comment type="subcellular location">
    <subcellularLocation>
        <location evidence="1">Cell membrane</location>
        <topology evidence="1">Multi-pass membrane protein</topology>
    </subcellularLocation>
</comment>
<keyword evidence="10" id="KW-1185">Reference proteome</keyword>
<name>A0A1M4ZXG0_9BACT</name>
<feature type="transmembrane region" description="Helical" evidence="8">
    <location>
        <begin position="145"/>
        <end position="163"/>
    </location>
</feature>
<feature type="transmembrane region" description="Helical" evidence="8">
    <location>
        <begin position="268"/>
        <end position="289"/>
    </location>
</feature>
<feature type="transmembrane region" description="Helical" evidence="8">
    <location>
        <begin position="383"/>
        <end position="401"/>
    </location>
</feature>
<dbReference type="PANTHER" id="PTHR33908">
    <property type="entry name" value="MANNOSYLTRANSFERASE YKCB-RELATED"/>
    <property type="match status" value="1"/>
</dbReference>
<dbReference type="GO" id="GO:0010041">
    <property type="term" value="P:response to iron(III) ion"/>
    <property type="evidence" value="ECO:0007669"/>
    <property type="project" value="TreeGrafter"/>
</dbReference>
<proteinExistence type="predicted"/>
<feature type="transmembrane region" description="Helical" evidence="8">
    <location>
        <begin position="213"/>
        <end position="233"/>
    </location>
</feature>
<keyword evidence="6 8" id="KW-1133">Transmembrane helix</keyword>
<dbReference type="RefSeq" id="WP_083596458.1">
    <property type="nucleotide sequence ID" value="NZ_FQUO01000006.1"/>
</dbReference>
<evidence type="ECO:0000256" key="8">
    <source>
        <dbReference type="SAM" id="Phobius"/>
    </source>
</evidence>
<dbReference type="EMBL" id="FQUO01000006">
    <property type="protein sequence ID" value="SHF22729.1"/>
    <property type="molecule type" value="Genomic_DNA"/>
</dbReference>
<evidence type="ECO:0000313" key="9">
    <source>
        <dbReference type="EMBL" id="SHF22729.1"/>
    </source>
</evidence>
<feature type="transmembrane region" description="Helical" evidence="8">
    <location>
        <begin position="326"/>
        <end position="346"/>
    </location>
</feature>
<evidence type="ECO:0000256" key="5">
    <source>
        <dbReference type="ARBA" id="ARBA00022692"/>
    </source>
</evidence>